<reference evidence="5 6" key="1">
    <citation type="submission" date="2015-09" db="EMBL/GenBank/DDBJ databases">
        <title>Genome sequencing project for genomic taxonomy and phylogenomics of Bacillus-like bacteria.</title>
        <authorList>
            <person name="Liu B."/>
            <person name="Wang J."/>
            <person name="Zhu Y."/>
            <person name="Liu G."/>
            <person name="Chen Q."/>
            <person name="Chen Z."/>
            <person name="Lan J."/>
            <person name="Che J."/>
            <person name="Ge C."/>
            <person name="Shi H."/>
            <person name="Pan Z."/>
            <person name="Liu X."/>
        </authorList>
    </citation>
    <scope>NUCLEOTIDE SEQUENCE [LARGE SCALE GENOMIC DNA]</scope>
    <source>
        <strain evidence="5 6">LMG 18435</strain>
    </source>
</reference>
<dbReference type="CDD" id="cd07377">
    <property type="entry name" value="WHTH_GntR"/>
    <property type="match status" value="1"/>
</dbReference>
<sequence>MEYKKIQPKKIYEQVASELIDMIREGKLQPGQKLDSVQQLAENFSVGRSTIREALTSLRAMGLIELRQGEGTFVRKFEPSDITYPIDQALLMDKEDIVHLLEVRKILETGVAITAALQHTEEDLANMKSALLDMEKATGNEELGEQADLDFHMALVKATHNPLLISLMSHVSELMVKAMEETRRIWLYSKVSTLETLYEQHARVLKHIEKRESEQARTAMLDHLNSVEEMLKDYLK</sequence>
<dbReference type="GO" id="GO:0003700">
    <property type="term" value="F:DNA-binding transcription factor activity"/>
    <property type="evidence" value="ECO:0007669"/>
    <property type="project" value="InterPro"/>
</dbReference>
<protein>
    <submittedName>
        <fullName evidence="5">GntR family transcriptional regulator</fullName>
    </submittedName>
</protein>
<dbReference type="SUPFAM" id="SSF46785">
    <property type="entry name" value="Winged helix' DNA-binding domain"/>
    <property type="match status" value="1"/>
</dbReference>
<dbReference type="Gene3D" id="1.20.120.530">
    <property type="entry name" value="GntR ligand-binding domain-like"/>
    <property type="match status" value="1"/>
</dbReference>
<dbReference type="PATRIC" id="fig|157838.3.peg.5470"/>
<comment type="caution">
    <text evidence="5">The sequence shown here is derived from an EMBL/GenBank/DDBJ whole genome shotgun (WGS) entry which is preliminary data.</text>
</comment>
<dbReference type="SUPFAM" id="SSF48008">
    <property type="entry name" value="GntR ligand-binding domain-like"/>
    <property type="match status" value="1"/>
</dbReference>
<dbReference type="PANTHER" id="PTHR43537:SF5">
    <property type="entry name" value="UXU OPERON TRANSCRIPTIONAL REGULATOR"/>
    <property type="match status" value="1"/>
</dbReference>
<organism evidence="5 6">
    <name type="scientific">Heyndrickxia shackletonii</name>
    <dbReference type="NCBI Taxonomy" id="157838"/>
    <lineage>
        <taxon>Bacteria</taxon>
        <taxon>Bacillati</taxon>
        <taxon>Bacillota</taxon>
        <taxon>Bacilli</taxon>
        <taxon>Bacillales</taxon>
        <taxon>Bacillaceae</taxon>
        <taxon>Heyndrickxia</taxon>
    </lineage>
</organism>
<dbReference type="InterPro" id="IPR008920">
    <property type="entry name" value="TF_FadR/GntR_C"/>
</dbReference>
<evidence type="ECO:0000256" key="3">
    <source>
        <dbReference type="ARBA" id="ARBA00023163"/>
    </source>
</evidence>
<gene>
    <name evidence="5" type="ORF">AN964_24855</name>
</gene>
<keyword evidence="6" id="KW-1185">Reference proteome</keyword>
<dbReference type="GO" id="GO:0003677">
    <property type="term" value="F:DNA binding"/>
    <property type="evidence" value="ECO:0007669"/>
    <property type="project" value="UniProtKB-KW"/>
</dbReference>
<keyword evidence="3" id="KW-0804">Transcription</keyword>
<dbReference type="PRINTS" id="PR00035">
    <property type="entry name" value="HTHGNTR"/>
</dbReference>
<dbReference type="PANTHER" id="PTHR43537">
    <property type="entry name" value="TRANSCRIPTIONAL REGULATOR, GNTR FAMILY"/>
    <property type="match status" value="1"/>
</dbReference>
<dbReference type="OrthoDB" id="9782299at2"/>
<dbReference type="InterPro" id="IPR036390">
    <property type="entry name" value="WH_DNA-bd_sf"/>
</dbReference>
<keyword evidence="1" id="KW-0805">Transcription regulation</keyword>
<name>A0A0Q3T9Z3_9BACI</name>
<accession>A0A0Q3T9Z3</accession>
<dbReference type="STRING" id="157838.AN964_24855"/>
<dbReference type="InterPro" id="IPR036388">
    <property type="entry name" value="WH-like_DNA-bd_sf"/>
</dbReference>
<dbReference type="Gene3D" id="1.10.10.10">
    <property type="entry name" value="Winged helix-like DNA-binding domain superfamily/Winged helix DNA-binding domain"/>
    <property type="match status" value="1"/>
</dbReference>
<dbReference type="AlphaFoldDB" id="A0A0Q3T9Z3"/>
<dbReference type="InterPro" id="IPR011711">
    <property type="entry name" value="GntR_C"/>
</dbReference>
<feature type="domain" description="HTH gntR-type" evidence="4">
    <location>
        <begin position="9"/>
        <end position="77"/>
    </location>
</feature>
<keyword evidence="2" id="KW-0238">DNA-binding</keyword>
<evidence type="ECO:0000259" key="4">
    <source>
        <dbReference type="PROSITE" id="PS50949"/>
    </source>
</evidence>
<evidence type="ECO:0000313" key="6">
    <source>
        <dbReference type="Proteomes" id="UP000051888"/>
    </source>
</evidence>
<dbReference type="RefSeq" id="WP_055742456.1">
    <property type="nucleotide sequence ID" value="NZ_JAAIWL010000067.1"/>
</dbReference>
<dbReference type="PROSITE" id="PS50949">
    <property type="entry name" value="HTH_GNTR"/>
    <property type="match status" value="1"/>
</dbReference>
<evidence type="ECO:0000256" key="2">
    <source>
        <dbReference type="ARBA" id="ARBA00023125"/>
    </source>
</evidence>
<evidence type="ECO:0000256" key="1">
    <source>
        <dbReference type="ARBA" id="ARBA00023015"/>
    </source>
</evidence>
<proteinExistence type="predicted"/>
<dbReference type="InterPro" id="IPR000524">
    <property type="entry name" value="Tscrpt_reg_HTH_GntR"/>
</dbReference>
<evidence type="ECO:0000313" key="5">
    <source>
        <dbReference type="EMBL" id="KQL50846.1"/>
    </source>
</evidence>
<dbReference type="SMART" id="SM00895">
    <property type="entry name" value="FCD"/>
    <property type="match status" value="1"/>
</dbReference>
<dbReference type="Proteomes" id="UP000051888">
    <property type="component" value="Unassembled WGS sequence"/>
</dbReference>
<dbReference type="Pfam" id="PF07729">
    <property type="entry name" value="FCD"/>
    <property type="match status" value="1"/>
</dbReference>
<dbReference type="Pfam" id="PF00392">
    <property type="entry name" value="GntR"/>
    <property type="match status" value="1"/>
</dbReference>
<dbReference type="EMBL" id="LJJC01000015">
    <property type="protein sequence ID" value="KQL50846.1"/>
    <property type="molecule type" value="Genomic_DNA"/>
</dbReference>
<dbReference type="SMART" id="SM00345">
    <property type="entry name" value="HTH_GNTR"/>
    <property type="match status" value="1"/>
</dbReference>